<dbReference type="EnsemblPlants" id="Bo4g065770.1">
    <property type="protein sequence ID" value="Bo4g065770.1"/>
    <property type="gene ID" value="Bo4g065770"/>
</dbReference>
<dbReference type="HOGENOM" id="CLU_2870697_0_0_1"/>
<organism evidence="2 3">
    <name type="scientific">Brassica oleracea var. oleracea</name>
    <dbReference type="NCBI Taxonomy" id="109376"/>
    <lineage>
        <taxon>Eukaryota</taxon>
        <taxon>Viridiplantae</taxon>
        <taxon>Streptophyta</taxon>
        <taxon>Embryophyta</taxon>
        <taxon>Tracheophyta</taxon>
        <taxon>Spermatophyta</taxon>
        <taxon>Magnoliopsida</taxon>
        <taxon>eudicotyledons</taxon>
        <taxon>Gunneridae</taxon>
        <taxon>Pentapetalae</taxon>
        <taxon>rosids</taxon>
        <taxon>malvids</taxon>
        <taxon>Brassicales</taxon>
        <taxon>Brassicaceae</taxon>
        <taxon>Brassiceae</taxon>
        <taxon>Brassica</taxon>
    </lineage>
</organism>
<sequence length="64" mass="7153">MSSMIHIYAYYGAKQETVEKVSKIVKKQLSLKDDQRVVAETKFTDLGADSIGTKNHRRFSGGSC</sequence>
<accession>A0A0D3BTX7</accession>
<dbReference type="AlphaFoldDB" id="A0A0D3BTX7"/>
<dbReference type="PANTHER" id="PTHR46153:SF9">
    <property type="entry name" value="ACYL CARRIER PROTEIN 1, CHLOROPLASTIC"/>
    <property type="match status" value="1"/>
</dbReference>
<dbReference type="STRING" id="109376.A0A0D3BTX7"/>
<dbReference type="Proteomes" id="UP000032141">
    <property type="component" value="Chromosome C4"/>
</dbReference>
<evidence type="ECO:0008006" key="4">
    <source>
        <dbReference type="Google" id="ProtNLM"/>
    </source>
</evidence>
<keyword evidence="3" id="KW-1185">Reference proteome</keyword>
<comment type="function">
    <text evidence="1">Carrier of the growing fatty acid chain in fatty acid biosynthesis.</text>
</comment>
<dbReference type="eggNOG" id="KOG1748">
    <property type="taxonomic scope" value="Eukaryota"/>
</dbReference>
<evidence type="ECO:0000313" key="3">
    <source>
        <dbReference type="Proteomes" id="UP000032141"/>
    </source>
</evidence>
<reference evidence="2" key="2">
    <citation type="submission" date="2015-03" db="UniProtKB">
        <authorList>
            <consortium name="EnsemblPlants"/>
        </authorList>
    </citation>
    <scope>IDENTIFICATION</scope>
</reference>
<dbReference type="SUPFAM" id="SSF47336">
    <property type="entry name" value="ACP-like"/>
    <property type="match status" value="1"/>
</dbReference>
<protein>
    <recommendedName>
        <fullName evidence="4">Carrier domain-containing protein</fullName>
    </recommendedName>
</protein>
<dbReference type="GO" id="GO:0000036">
    <property type="term" value="F:acyl carrier activity"/>
    <property type="evidence" value="ECO:0007669"/>
    <property type="project" value="InterPro"/>
</dbReference>
<name>A0A0D3BTX7_BRAOL</name>
<evidence type="ECO:0000313" key="2">
    <source>
        <dbReference type="EnsemblPlants" id="Bo4g065770.1"/>
    </source>
</evidence>
<evidence type="ECO:0000256" key="1">
    <source>
        <dbReference type="ARBA" id="ARBA00003180"/>
    </source>
</evidence>
<dbReference type="Gene3D" id="1.10.1200.10">
    <property type="entry name" value="ACP-like"/>
    <property type="match status" value="1"/>
</dbReference>
<dbReference type="Gramene" id="Bo4g065770.1">
    <property type="protein sequence ID" value="Bo4g065770.1"/>
    <property type="gene ID" value="Bo4g065770"/>
</dbReference>
<proteinExistence type="predicted"/>
<dbReference type="InterPro" id="IPR036736">
    <property type="entry name" value="ACP-like_sf"/>
</dbReference>
<dbReference type="PANTHER" id="PTHR46153">
    <property type="entry name" value="ACYL CARRIER PROTEIN"/>
    <property type="match status" value="1"/>
</dbReference>
<dbReference type="InterPro" id="IPR044813">
    <property type="entry name" value="ACP_chloroplastic"/>
</dbReference>
<reference evidence="2 3" key="1">
    <citation type="journal article" date="2014" name="Genome Biol.">
        <title>Transcriptome and methylome profiling reveals relics of genome dominance in the mesopolyploid Brassica oleracea.</title>
        <authorList>
            <person name="Parkin I.A."/>
            <person name="Koh C."/>
            <person name="Tang H."/>
            <person name="Robinson S.J."/>
            <person name="Kagale S."/>
            <person name="Clarke W.E."/>
            <person name="Town C.D."/>
            <person name="Nixon J."/>
            <person name="Krishnakumar V."/>
            <person name="Bidwell S.L."/>
            <person name="Denoeud F."/>
            <person name="Belcram H."/>
            <person name="Links M.G."/>
            <person name="Just J."/>
            <person name="Clarke C."/>
            <person name="Bender T."/>
            <person name="Huebert T."/>
            <person name="Mason A.S."/>
            <person name="Pires J.C."/>
            <person name="Barker G."/>
            <person name="Moore J."/>
            <person name="Walley P.G."/>
            <person name="Manoli S."/>
            <person name="Batley J."/>
            <person name="Edwards D."/>
            <person name="Nelson M.N."/>
            <person name="Wang X."/>
            <person name="Paterson A.H."/>
            <person name="King G."/>
            <person name="Bancroft I."/>
            <person name="Chalhoub B."/>
            <person name="Sharpe A.G."/>
        </authorList>
    </citation>
    <scope>NUCLEOTIDE SEQUENCE</scope>
    <source>
        <strain evidence="2 3">cv. TO1000</strain>
    </source>
</reference>